<reference evidence="9 10" key="1">
    <citation type="submission" date="2023-04" db="EMBL/GenBank/DDBJ databases">
        <title>Streptomyces chengmaiensis sp. nov. isolated from the stem of mangrove plant in Hainan.</title>
        <authorList>
            <person name="Huang X."/>
            <person name="Zhou S."/>
            <person name="Chu X."/>
            <person name="Xie Y."/>
            <person name="Lin Y."/>
        </authorList>
    </citation>
    <scope>NUCLEOTIDE SEQUENCE [LARGE SCALE GENOMIC DNA]</scope>
    <source>
        <strain evidence="9 10">HNM0663</strain>
    </source>
</reference>
<keyword evidence="5 9" id="KW-0012">Acyltransferase</keyword>
<dbReference type="SUPFAM" id="SSF69593">
    <property type="entry name" value="Glycerol-3-phosphate (1)-acyltransferase"/>
    <property type="match status" value="1"/>
</dbReference>
<dbReference type="RefSeq" id="WP_279926281.1">
    <property type="nucleotide sequence ID" value="NZ_JARWBG010000003.1"/>
</dbReference>
<accession>A0ABT6HGT7</accession>
<comment type="pathway">
    <text evidence="1">Lipid metabolism.</text>
</comment>
<gene>
    <name evidence="9" type="ORF">QCN29_04065</name>
</gene>
<keyword evidence="7" id="KW-0472">Membrane</keyword>
<protein>
    <submittedName>
        <fullName evidence="9">Lysophospholipid acyltransferase family protein</fullName>
    </submittedName>
</protein>
<dbReference type="Proteomes" id="UP001223144">
    <property type="component" value="Unassembled WGS sequence"/>
</dbReference>
<dbReference type="CDD" id="cd07989">
    <property type="entry name" value="LPLAT_AGPAT-like"/>
    <property type="match status" value="1"/>
</dbReference>
<evidence type="ECO:0000256" key="6">
    <source>
        <dbReference type="SAM" id="MobiDB-lite"/>
    </source>
</evidence>
<keyword evidence="10" id="KW-1185">Reference proteome</keyword>
<dbReference type="PANTHER" id="PTHR10434">
    <property type="entry name" value="1-ACYL-SN-GLYCEROL-3-PHOSPHATE ACYLTRANSFERASE"/>
    <property type="match status" value="1"/>
</dbReference>
<evidence type="ECO:0000313" key="10">
    <source>
        <dbReference type="Proteomes" id="UP001223144"/>
    </source>
</evidence>
<sequence length="307" mass="31729">MSLWLPTAPCTPQGCATHPRRNCGRIAAAARLAAGTAAVLAGILLAPPTALLGTAVRRRMTRLWARTVLRAFGVRLRISGEKAADAPAPHASLVVANHVSWLDIPLIAAALPGRMLAKSEVRAWPLLGPLAALGGTLFIDRDRLRTLPGTVAAMAGALRRGDRVIAFPEGSTWCGRGHGRFRPAVFQAALDAGAAVQPARIAYTPTGAAAFVGDDPLPASLWRVAAAGGITAELTLLPPVPPGALPDRRALAEAVQRAVVPRAADSGYDGGSFPRPSPAPPQPVTGGKPPGPLSGLRPCPQSPDRLM</sequence>
<dbReference type="EMBL" id="JARWBG010000003">
    <property type="protein sequence ID" value="MDH2387974.1"/>
    <property type="molecule type" value="Genomic_DNA"/>
</dbReference>
<evidence type="ECO:0000256" key="2">
    <source>
        <dbReference type="ARBA" id="ARBA00022516"/>
    </source>
</evidence>
<evidence type="ECO:0000256" key="3">
    <source>
        <dbReference type="ARBA" id="ARBA00022679"/>
    </source>
</evidence>
<keyword evidence="7" id="KW-0812">Transmembrane</keyword>
<organism evidence="9 10">
    <name type="scientific">Streptomyces chengmaiensis</name>
    <dbReference type="NCBI Taxonomy" id="3040919"/>
    <lineage>
        <taxon>Bacteria</taxon>
        <taxon>Bacillati</taxon>
        <taxon>Actinomycetota</taxon>
        <taxon>Actinomycetes</taxon>
        <taxon>Kitasatosporales</taxon>
        <taxon>Streptomycetaceae</taxon>
        <taxon>Streptomyces</taxon>
    </lineage>
</organism>
<evidence type="ECO:0000256" key="7">
    <source>
        <dbReference type="SAM" id="Phobius"/>
    </source>
</evidence>
<evidence type="ECO:0000259" key="8">
    <source>
        <dbReference type="SMART" id="SM00563"/>
    </source>
</evidence>
<dbReference type="InterPro" id="IPR002123">
    <property type="entry name" value="Plipid/glycerol_acylTrfase"/>
</dbReference>
<keyword evidence="4" id="KW-0443">Lipid metabolism</keyword>
<keyword evidence="3" id="KW-0808">Transferase</keyword>
<comment type="caution">
    <text evidence="9">The sequence shown here is derived from an EMBL/GenBank/DDBJ whole genome shotgun (WGS) entry which is preliminary data.</text>
</comment>
<feature type="region of interest" description="Disordered" evidence="6">
    <location>
        <begin position="262"/>
        <end position="307"/>
    </location>
</feature>
<keyword evidence="7" id="KW-1133">Transmembrane helix</keyword>
<dbReference type="SMART" id="SM00563">
    <property type="entry name" value="PlsC"/>
    <property type="match status" value="1"/>
</dbReference>
<dbReference type="PANTHER" id="PTHR10434:SF64">
    <property type="entry name" value="1-ACYL-SN-GLYCEROL-3-PHOSPHATE ACYLTRANSFERASE-RELATED"/>
    <property type="match status" value="1"/>
</dbReference>
<name>A0ABT6HGT7_9ACTN</name>
<evidence type="ECO:0000256" key="5">
    <source>
        <dbReference type="ARBA" id="ARBA00023315"/>
    </source>
</evidence>
<dbReference type="GO" id="GO:0016746">
    <property type="term" value="F:acyltransferase activity"/>
    <property type="evidence" value="ECO:0007669"/>
    <property type="project" value="UniProtKB-KW"/>
</dbReference>
<proteinExistence type="predicted"/>
<feature type="transmembrane region" description="Helical" evidence="7">
    <location>
        <begin position="32"/>
        <end position="56"/>
    </location>
</feature>
<feature type="domain" description="Phospholipid/glycerol acyltransferase" evidence="8">
    <location>
        <begin position="92"/>
        <end position="204"/>
    </location>
</feature>
<evidence type="ECO:0000313" key="9">
    <source>
        <dbReference type="EMBL" id="MDH2387974.1"/>
    </source>
</evidence>
<evidence type="ECO:0000256" key="1">
    <source>
        <dbReference type="ARBA" id="ARBA00005189"/>
    </source>
</evidence>
<evidence type="ECO:0000256" key="4">
    <source>
        <dbReference type="ARBA" id="ARBA00023098"/>
    </source>
</evidence>
<dbReference type="Pfam" id="PF01553">
    <property type="entry name" value="Acyltransferase"/>
    <property type="match status" value="1"/>
</dbReference>
<keyword evidence="2" id="KW-0444">Lipid biosynthesis</keyword>